<dbReference type="AlphaFoldDB" id="C8PEK5"/>
<evidence type="ECO:0000313" key="2">
    <source>
        <dbReference type="Proteomes" id="UP000005709"/>
    </source>
</evidence>
<comment type="caution">
    <text evidence="1">The sequence shown here is derived from an EMBL/GenBank/DDBJ whole genome shotgun (WGS) entry which is preliminary data.</text>
</comment>
<organism evidence="1 2">
    <name type="scientific">Campylobacter gracilis RM3268</name>
    <dbReference type="NCBI Taxonomy" id="553220"/>
    <lineage>
        <taxon>Bacteria</taxon>
        <taxon>Pseudomonadati</taxon>
        <taxon>Campylobacterota</taxon>
        <taxon>Epsilonproteobacteria</taxon>
        <taxon>Campylobacterales</taxon>
        <taxon>Campylobacteraceae</taxon>
        <taxon>Campylobacter</taxon>
    </lineage>
</organism>
<sequence>MQINGKEIFKKGTLMCRLSRMASSEYQDKYIVHPTINKYEDPSEMVEFLYTECKNALLEQFEFCFLPYERDALRELMELIDRYFKDQSLLEGVCEYLIYHNKSWVEVRELALKTLYTFGYDLEDFDYD</sequence>
<dbReference type="RefSeq" id="WP_005869449.1">
    <property type="nucleotide sequence ID" value="NZ_ACYG01000008.1"/>
</dbReference>
<dbReference type="STRING" id="824.CGRAC_0476"/>
<proteinExistence type="predicted"/>
<evidence type="ECO:0000313" key="1">
    <source>
        <dbReference type="EMBL" id="EEV18800.1"/>
    </source>
</evidence>
<keyword evidence="2" id="KW-1185">Reference proteome</keyword>
<reference evidence="1 2" key="1">
    <citation type="submission" date="2009-07" db="EMBL/GenBank/DDBJ databases">
        <authorList>
            <person name="Madupu R."/>
            <person name="Sebastian Y."/>
            <person name="Durkin A.S."/>
            <person name="Torralba M."/>
            <person name="Methe B."/>
            <person name="Sutton G.G."/>
            <person name="Strausberg R.L."/>
            <person name="Nelson K.E."/>
        </authorList>
    </citation>
    <scope>NUCLEOTIDE SEQUENCE [LARGE SCALE GENOMIC DNA]</scope>
    <source>
        <strain evidence="1 2">RM3268</strain>
    </source>
</reference>
<protein>
    <submittedName>
        <fullName evidence="1">Uncharacterized protein</fullName>
    </submittedName>
</protein>
<accession>C8PEK5</accession>
<dbReference type="EMBL" id="ACYG01000008">
    <property type="protein sequence ID" value="EEV18800.1"/>
    <property type="molecule type" value="Genomic_DNA"/>
</dbReference>
<gene>
    <name evidence="1" type="ORF">CAMGR0001_1906</name>
</gene>
<name>C8PEK5_9BACT</name>
<dbReference type="Proteomes" id="UP000005709">
    <property type="component" value="Unassembled WGS sequence"/>
</dbReference>